<feature type="compositionally biased region" description="Basic and acidic residues" evidence="11">
    <location>
        <begin position="316"/>
        <end position="348"/>
    </location>
</feature>
<dbReference type="InterPro" id="IPR011009">
    <property type="entry name" value="Kinase-like_dom_sf"/>
</dbReference>
<evidence type="ECO:0000256" key="1">
    <source>
        <dbReference type="ARBA" id="ARBA00010886"/>
    </source>
</evidence>
<dbReference type="eggNOG" id="KOG0589">
    <property type="taxonomic scope" value="Eukaryota"/>
</dbReference>
<comment type="catalytic activity">
    <reaction evidence="8">
        <text>L-threonyl-[protein] + ATP = O-phospho-L-threonyl-[protein] + ADP + H(+)</text>
        <dbReference type="Rhea" id="RHEA:46608"/>
        <dbReference type="Rhea" id="RHEA-COMP:11060"/>
        <dbReference type="Rhea" id="RHEA-COMP:11605"/>
        <dbReference type="ChEBI" id="CHEBI:15378"/>
        <dbReference type="ChEBI" id="CHEBI:30013"/>
        <dbReference type="ChEBI" id="CHEBI:30616"/>
        <dbReference type="ChEBI" id="CHEBI:61977"/>
        <dbReference type="ChEBI" id="CHEBI:456216"/>
        <dbReference type="EC" id="2.7.11.1"/>
    </reaction>
</comment>
<feature type="region of interest" description="Disordered" evidence="11">
    <location>
        <begin position="292"/>
        <end position="608"/>
    </location>
</feature>
<evidence type="ECO:0000256" key="5">
    <source>
        <dbReference type="ARBA" id="ARBA00022741"/>
    </source>
</evidence>
<dbReference type="InterPro" id="IPR000719">
    <property type="entry name" value="Prot_kinase_dom"/>
</dbReference>
<dbReference type="InterPro" id="IPR050660">
    <property type="entry name" value="NEK_Ser/Thr_kinase"/>
</dbReference>
<evidence type="ECO:0000256" key="10">
    <source>
        <dbReference type="PROSITE-ProRule" id="PRU10141"/>
    </source>
</evidence>
<keyword evidence="6" id="KW-0418">Kinase</keyword>
<evidence type="ECO:0000256" key="6">
    <source>
        <dbReference type="ARBA" id="ARBA00022777"/>
    </source>
</evidence>
<dbReference type="GO" id="GO:0004674">
    <property type="term" value="F:protein serine/threonine kinase activity"/>
    <property type="evidence" value="ECO:0007669"/>
    <property type="project" value="UniProtKB-KW"/>
</dbReference>
<comment type="similarity">
    <text evidence="1">Belongs to the protein kinase superfamily. NEK Ser/Thr protein kinase family. NIMA subfamily.</text>
</comment>
<feature type="compositionally biased region" description="Low complexity" evidence="11">
    <location>
        <begin position="435"/>
        <end position="451"/>
    </location>
</feature>
<dbReference type="PROSITE" id="PS50245">
    <property type="entry name" value="CAP_GLY_2"/>
    <property type="match status" value="1"/>
</dbReference>
<dbReference type="Gene3D" id="2.30.30.190">
    <property type="entry name" value="CAP Gly-rich-like domain"/>
    <property type="match status" value="1"/>
</dbReference>
<gene>
    <name evidence="14" type="ORF">MICPUN_56641</name>
</gene>
<name>C1E0U6_MICCC</name>
<evidence type="ECO:0000313" key="14">
    <source>
        <dbReference type="EMBL" id="ACO62064.1"/>
    </source>
</evidence>
<dbReference type="SUPFAM" id="SSF74924">
    <property type="entry name" value="Cap-Gly domain"/>
    <property type="match status" value="1"/>
</dbReference>
<dbReference type="PROSITE" id="PS00107">
    <property type="entry name" value="PROTEIN_KINASE_ATP"/>
    <property type="match status" value="1"/>
</dbReference>
<evidence type="ECO:0000256" key="3">
    <source>
        <dbReference type="ARBA" id="ARBA00022527"/>
    </source>
</evidence>
<dbReference type="Pfam" id="PF00069">
    <property type="entry name" value="Pkinase"/>
    <property type="match status" value="1"/>
</dbReference>
<protein>
    <recommendedName>
        <fullName evidence="2">non-specific serine/threonine protein kinase</fullName>
        <ecNumber evidence="2">2.7.11.1</ecNumber>
    </recommendedName>
</protein>
<evidence type="ECO:0000256" key="9">
    <source>
        <dbReference type="ARBA" id="ARBA00048679"/>
    </source>
</evidence>
<dbReference type="EMBL" id="CP001324">
    <property type="protein sequence ID" value="ACO62064.1"/>
    <property type="molecule type" value="Genomic_DNA"/>
</dbReference>
<keyword evidence="15" id="KW-1185">Reference proteome</keyword>
<feature type="domain" description="Protein kinase" evidence="12">
    <location>
        <begin position="17"/>
        <end position="309"/>
    </location>
</feature>
<dbReference type="InterPro" id="IPR036859">
    <property type="entry name" value="CAP-Gly_dom_sf"/>
</dbReference>
<feature type="compositionally biased region" description="Low complexity" evidence="11">
    <location>
        <begin position="521"/>
        <end position="540"/>
    </location>
</feature>
<dbReference type="STRING" id="296587.C1E0U6"/>
<evidence type="ECO:0000259" key="13">
    <source>
        <dbReference type="PROSITE" id="PS50245"/>
    </source>
</evidence>
<keyword evidence="4" id="KW-0808">Transferase</keyword>
<dbReference type="Proteomes" id="UP000002009">
    <property type="component" value="Chromosome 3"/>
</dbReference>
<evidence type="ECO:0000313" key="15">
    <source>
        <dbReference type="Proteomes" id="UP000002009"/>
    </source>
</evidence>
<dbReference type="SUPFAM" id="SSF56112">
    <property type="entry name" value="Protein kinase-like (PK-like)"/>
    <property type="match status" value="1"/>
</dbReference>
<dbReference type="PROSITE" id="PS50011">
    <property type="entry name" value="PROTEIN_KINASE_DOM"/>
    <property type="match status" value="1"/>
</dbReference>
<dbReference type="RefSeq" id="XP_002500806.1">
    <property type="nucleotide sequence ID" value="XM_002500760.1"/>
</dbReference>
<dbReference type="OrthoDB" id="248923at2759"/>
<evidence type="ECO:0000256" key="7">
    <source>
        <dbReference type="ARBA" id="ARBA00022840"/>
    </source>
</evidence>
<evidence type="ECO:0000256" key="8">
    <source>
        <dbReference type="ARBA" id="ARBA00047899"/>
    </source>
</evidence>
<dbReference type="InParanoid" id="C1E0U6"/>
<dbReference type="InterPro" id="IPR000938">
    <property type="entry name" value="CAP-Gly_domain"/>
</dbReference>
<feature type="compositionally biased region" description="Low complexity" evidence="11">
    <location>
        <begin position="483"/>
        <end position="512"/>
    </location>
</feature>
<keyword evidence="5 10" id="KW-0547">Nucleotide-binding</keyword>
<dbReference type="PROSITE" id="PS00108">
    <property type="entry name" value="PROTEIN_KINASE_ST"/>
    <property type="match status" value="1"/>
</dbReference>
<dbReference type="SMART" id="SM01052">
    <property type="entry name" value="CAP_GLY"/>
    <property type="match status" value="1"/>
</dbReference>
<sequence length="733" mass="78449">MAAPDAPDESTSRMGPYDVLEQIGKGAFGAAWIIQTRGNDSNPPRRFVLKKIPLARLSERQRHLSLQERQLVAALRHPYIVPYHRSWIERSHTVCIVMRHCDGGDLASAAWRARRRRERFPEQTLRRWLAQLLSALAYLHSERVIHRDVKCGNVFLASPPGFEPGTSHAPTNSTNSWGDVMLGDFGLARVVDANAADDVQATSTVGTPHFMSPEMLRGAKYGFAADVWSLGCVMYELTTLRQPFTAFNMEGLRRKILTSPPAAFIQPGKEGEEDASLYGDGWRATIRSMLRKAPEERPSASELLRTSDMADAAADADARAREIEAAAAAERREEGRGEEGGEDGRGDGAGDAAFLAAPDREPMPAPGGDWSPSADERSQPPGRSSVRRGWADLDPSYMRFNPQRKPRPPPRPQSARPARASTGAPRNPDTETGQKQRAAATPATQKTAQKTAGRRPGWNASPRVRPASGGPLGRPASAPRTPSSGDRAAARRASGVVVTGRAVTGRAVTGRAASGGGADGSDGFDPYAPVAAEPASALAPKHPADENEAPNNTDETPSKSRDEAPSWTRDEAPSRDDVVARARRLLAETSPKLAAPSPIARHDGTDDDADDSRVLRAVAALHARGRHAELARVLSNFYPPAEAIPPTPSAPDLEPGQCVMVGASSPTRGTIRYVGAVAFAEGEWVGVEMDDEGVGAVTGRAVTGRDGRVGAIQYFACRPGRGVFVPAATLTRA</sequence>
<comment type="catalytic activity">
    <reaction evidence="9">
        <text>L-seryl-[protein] + ATP = O-phospho-L-seryl-[protein] + ADP + H(+)</text>
        <dbReference type="Rhea" id="RHEA:17989"/>
        <dbReference type="Rhea" id="RHEA-COMP:9863"/>
        <dbReference type="Rhea" id="RHEA-COMP:11604"/>
        <dbReference type="ChEBI" id="CHEBI:15378"/>
        <dbReference type="ChEBI" id="CHEBI:29999"/>
        <dbReference type="ChEBI" id="CHEBI:30616"/>
        <dbReference type="ChEBI" id="CHEBI:83421"/>
        <dbReference type="ChEBI" id="CHEBI:456216"/>
        <dbReference type="EC" id="2.7.11.1"/>
    </reaction>
</comment>
<dbReference type="GO" id="GO:0005524">
    <property type="term" value="F:ATP binding"/>
    <property type="evidence" value="ECO:0007669"/>
    <property type="project" value="UniProtKB-UniRule"/>
</dbReference>
<keyword evidence="3" id="KW-0723">Serine/threonine-protein kinase</keyword>
<organism evidence="14 15">
    <name type="scientific">Micromonas commoda (strain RCC299 / NOUM17 / CCMP2709)</name>
    <name type="common">Picoplanktonic green alga</name>
    <dbReference type="NCBI Taxonomy" id="296587"/>
    <lineage>
        <taxon>Eukaryota</taxon>
        <taxon>Viridiplantae</taxon>
        <taxon>Chlorophyta</taxon>
        <taxon>Mamiellophyceae</taxon>
        <taxon>Mamiellales</taxon>
        <taxon>Mamiellaceae</taxon>
        <taxon>Micromonas</taxon>
    </lineage>
</organism>
<dbReference type="KEGG" id="mis:MICPUN_56641"/>
<feature type="compositionally biased region" description="Basic and acidic residues" evidence="11">
    <location>
        <begin position="556"/>
        <end position="580"/>
    </location>
</feature>
<dbReference type="PANTHER" id="PTHR43671">
    <property type="entry name" value="SERINE/THREONINE-PROTEIN KINASE NEK"/>
    <property type="match status" value="1"/>
</dbReference>
<dbReference type="GeneID" id="8241995"/>
<reference evidence="14 15" key="1">
    <citation type="journal article" date="2009" name="Science">
        <title>Green evolution and dynamic adaptations revealed by genomes of the marine picoeukaryotes Micromonas.</title>
        <authorList>
            <person name="Worden A.Z."/>
            <person name="Lee J.H."/>
            <person name="Mock T."/>
            <person name="Rouze P."/>
            <person name="Simmons M.P."/>
            <person name="Aerts A.L."/>
            <person name="Allen A.E."/>
            <person name="Cuvelier M.L."/>
            <person name="Derelle E."/>
            <person name="Everett M.V."/>
            <person name="Foulon E."/>
            <person name="Grimwood J."/>
            <person name="Gundlach H."/>
            <person name="Henrissat B."/>
            <person name="Napoli C."/>
            <person name="McDonald S.M."/>
            <person name="Parker M.S."/>
            <person name="Rombauts S."/>
            <person name="Salamov A."/>
            <person name="Von Dassow P."/>
            <person name="Badger J.H."/>
            <person name="Coutinho P.M."/>
            <person name="Demir E."/>
            <person name="Dubchak I."/>
            <person name="Gentemann C."/>
            <person name="Eikrem W."/>
            <person name="Gready J.E."/>
            <person name="John U."/>
            <person name="Lanier W."/>
            <person name="Lindquist E.A."/>
            <person name="Lucas S."/>
            <person name="Mayer K.F."/>
            <person name="Moreau H."/>
            <person name="Not F."/>
            <person name="Otillar R."/>
            <person name="Panaud O."/>
            <person name="Pangilinan J."/>
            <person name="Paulsen I."/>
            <person name="Piegu B."/>
            <person name="Poliakov A."/>
            <person name="Robbens S."/>
            <person name="Schmutz J."/>
            <person name="Toulza E."/>
            <person name="Wyss T."/>
            <person name="Zelensky A."/>
            <person name="Zhou K."/>
            <person name="Armbrust E.V."/>
            <person name="Bhattacharya D."/>
            <person name="Goodenough U.W."/>
            <person name="Van de Peer Y."/>
            <person name="Grigoriev I.V."/>
        </authorList>
    </citation>
    <scope>NUCLEOTIDE SEQUENCE [LARGE SCALE GENOMIC DNA]</scope>
    <source>
        <strain evidence="15">RCC299 / NOUM17</strain>
    </source>
</reference>
<evidence type="ECO:0000256" key="2">
    <source>
        <dbReference type="ARBA" id="ARBA00012513"/>
    </source>
</evidence>
<dbReference type="InterPro" id="IPR008271">
    <property type="entry name" value="Ser/Thr_kinase_AS"/>
</dbReference>
<dbReference type="InterPro" id="IPR017441">
    <property type="entry name" value="Protein_kinase_ATP_BS"/>
</dbReference>
<dbReference type="Gene3D" id="3.30.200.20">
    <property type="entry name" value="Phosphorylase Kinase, domain 1"/>
    <property type="match status" value="1"/>
</dbReference>
<evidence type="ECO:0000259" key="12">
    <source>
        <dbReference type="PROSITE" id="PS50011"/>
    </source>
</evidence>
<dbReference type="Gene3D" id="1.10.510.10">
    <property type="entry name" value="Transferase(Phosphotransferase) domain 1"/>
    <property type="match status" value="1"/>
</dbReference>
<proteinExistence type="inferred from homology"/>
<dbReference type="EC" id="2.7.11.1" evidence="2"/>
<dbReference type="SMART" id="SM00220">
    <property type="entry name" value="S_TKc"/>
    <property type="match status" value="1"/>
</dbReference>
<evidence type="ECO:0000256" key="4">
    <source>
        <dbReference type="ARBA" id="ARBA00022679"/>
    </source>
</evidence>
<feature type="domain" description="CAP-Gly" evidence="13">
    <location>
        <begin position="675"/>
        <end position="726"/>
    </location>
</feature>
<evidence type="ECO:0000256" key="11">
    <source>
        <dbReference type="SAM" id="MobiDB-lite"/>
    </source>
</evidence>
<keyword evidence="7 10" id="KW-0067">ATP-binding</keyword>
<dbReference type="AlphaFoldDB" id="C1E0U6"/>
<feature type="binding site" evidence="10">
    <location>
        <position position="50"/>
    </location>
    <ligand>
        <name>ATP</name>
        <dbReference type="ChEBI" id="CHEBI:30616"/>
    </ligand>
</feature>
<dbReference type="Pfam" id="PF01302">
    <property type="entry name" value="CAP_GLY"/>
    <property type="match status" value="1"/>
</dbReference>
<accession>C1E0U6</accession>
<dbReference type="PANTHER" id="PTHR43671:SF98">
    <property type="entry name" value="SERINE_THREONINE-PROTEIN KINASE NEK11"/>
    <property type="match status" value="1"/>
</dbReference>
<dbReference type="OMA" id="HECRSER"/>